<dbReference type="GO" id="GO:0006508">
    <property type="term" value="P:proteolysis"/>
    <property type="evidence" value="ECO:0007669"/>
    <property type="project" value="UniProtKB-KW"/>
</dbReference>
<accession>A0ABQ4QKR6</accession>
<sequence>MSKISDSAVKAVRKKLSAYTQPRWHQIGDHNPATIELLSGAEFIGGSALVDMETVLRPLLAPDSKHRLPKGLGRAIRAALAKPRISTLRSLEAECLHIVEQAEAGHPPVLGETLFLIRDLMERMAVYGAALGCPEASKRCAVLCTRYWPSRGISSFVDVITYGLMRSTIDYLAMADTICTDDGESYLPESRHMQVGMHETPIRGLVHVLGVVQEAIAAGEIGSVDALNEEMAAIEAAAVAEDRAGIVRRPAEKAPPRPDPVDGGLDLDGWLPTGPGLRVVGDVSHVKKGSKGDDPVKEAEGVIGKHLPLVMPPADLAAVRAELLAECPHGVRIVDRLLRPLAMQDTTRLPHVLLWGPPGGGKTRLARRIGEVLDLQPAVYSMAGSMDAMAIMGVSRGWSTGGFSAPMREFIRTKIANPMIVVDEVDKMGTSRHNGNAGDALINLLGVETSARYRDIYLTADVDASRVQWILTANTLDTVPRALIDRCLVLRVDEPGAEHLRVLATSILEDVKAERGLDDVWAPPFDGVEWAALEENWSQGGSLRALRRLIEVVLDARDGGLRQ</sequence>
<protein>
    <submittedName>
        <fullName evidence="2">Lon protease</fullName>
    </submittedName>
</protein>
<feature type="domain" description="AAA+ ATPase" evidence="1">
    <location>
        <begin position="348"/>
        <end position="494"/>
    </location>
</feature>
<comment type="caution">
    <text evidence="2">The sequence shown here is derived from an EMBL/GenBank/DDBJ whole genome shotgun (WGS) entry which is preliminary data.</text>
</comment>
<gene>
    <name evidence="2" type="primary">lon_4</name>
    <name evidence="2" type="ORF">AFCDBAGC_3720</name>
</gene>
<keyword evidence="2" id="KW-0378">Hydrolase</keyword>
<organism evidence="2 3">
    <name type="scientific">Methylobacterium cerastii</name>
    <dbReference type="NCBI Taxonomy" id="932741"/>
    <lineage>
        <taxon>Bacteria</taxon>
        <taxon>Pseudomonadati</taxon>
        <taxon>Pseudomonadota</taxon>
        <taxon>Alphaproteobacteria</taxon>
        <taxon>Hyphomicrobiales</taxon>
        <taxon>Methylobacteriaceae</taxon>
        <taxon>Methylobacterium</taxon>
    </lineage>
</organism>
<dbReference type="Gene3D" id="3.40.50.300">
    <property type="entry name" value="P-loop containing nucleotide triphosphate hydrolases"/>
    <property type="match status" value="1"/>
</dbReference>
<dbReference type="InterPro" id="IPR003593">
    <property type="entry name" value="AAA+_ATPase"/>
</dbReference>
<dbReference type="EMBL" id="BPQG01000056">
    <property type="protein sequence ID" value="GJD45843.1"/>
    <property type="molecule type" value="Genomic_DNA"/>
</dbReference>
<reference evidence="2 3" key="1">
    <citation type="journal article" date="2021" name="Front. Microbiol.">
        <title>Comprehensive Comparative Genomics and Phenotyping of Methylobacterium Species.</title>
        <authorList>
            <person name="Alessa O."/>
            <person name="Ogura Y."/>
            <person name="Fujitani Y."/>
            <person name="Takami H."/>
            <person name="Hayashi T."/>
            <person name="Sahin N."/>
            <person name="Tani A."/>
        </authorList>
    </citation>
    <scope>NUCLEOTIDE SEQUENCE [LARGE SCALE GENOMIC DNA]</scope>
    <source>
        <strain evidence="2 3">DSM 23679</strain>
    </source>
</reference>
<dbReference type="PANTHER" id="PTHR43718">
    <property type="entry name" value="LON PROTEASE"/>
    <property type="match status" value="1"/>
</dbReference>
<dbReference type="Proteomes" id="UP001055117">
    <property type="component" value="Unassembled WGS sequence"/>
</dbReference>
<dbReference type="InterPro" id="IPR003959">
    <property type="entry name" value="ATPase_AAA_core"/>
</dbReference>
<dbReference type="InterPro" id="IPR027065">
    <property type="entry name" value="Lon_Prtase"/>
</dbReference>
<dbReference type="InterPro" id="IPR027417">
    <property type="entry name" value="P-loop_NTPase"/>
</dbReference>
<evidence type="ECO:0000313" key="2">
    <source>
        <dbReference type="EMBL" id="GJD45843.1"/>
    </source>
</evidence>
<evidence type="ECO:0000259" key="1">
    <source>
        <dbReference type="SMART" id="SM00382"/>
    </source>
</evidence>
<name>A0ABQ4QKR6_9HYPH</name>
<evidence type="ECO:0000313" key="3">
    <source>
        <dbReference type="Proteomes" id="UP001055117"/>
    </source>
</evidence>
<keyword evidence="3" id="KW-1185">Reference proteome</keyword>
<dbReference type="SMART" id="SM00382">
    <property type="entry name" value="AAA"/>
    <property type="match status" value="1"/>
</dbReference>
<dbReference type="SUPFAM" id="SSF52540">
    <property type="entry name" value="P-loop containing nucleoside triphosphate hydrolases"/>
    <property type="match status" value="1"/>
</dbReference>
<dbReference type="Pfam" id="PF00004">
    <property type="entry name" value="AAA"/>
    <property type="match status" value="1"/>
</dbReference>
<keyword evidence="2" id="KW-0645">Protease</keyword>
<dbReference type="GO" id="GO:0008233">
    <property type="term" value="F:peptidase activity"/>
    <property type="evidence" value="ECO:0007669"/>
    <property type="project" value="UniProtKB-KW"/>
</dbReference>
<dbReference type="RefSeq" id="WP_283205828.1">
    <property type="nucleotide sequence ID" value="NZ_BPQG01000056.1"/>
</dbReference>
<proteinExistence type="predicted"/>
<dbReference type="PANTHER" id="PTHR43718:SF2">
    <property type="entry name" value="LON PROTEASE HOMOLOG, MITOCHONDRIAL"/>
    <property type="match status" value="1"/>
</dbReference>